<evidence type="ECO:0000259" key="2">
    <source>
        <dbReference type="Pfam" id="PF07883"/>
    </source>
</evidence>
<comment type="caution">
    <text evidence="3">The sequence shown here is derived from an EMBL/GenBank/DDBJ whole genome shotgun (WGS) entry which is preliminary data.</text>
</comment>
<dbReference type="Pfam" id="PF07883">
    <property type="entry name" value="Cupin_2"/>
    <property type="match status" value="1"/>
</dbReference>
<feature type="domain" description="Cupin type-2" evidence="2">
    <location>
        <begin position="54"/>
        <end position="120"/>
    </location>
</feature>
<dbReference type="Proteomes" id="UP000078343">
    <property type="component" value="Unassembled WGS sequence"/>
</dbReference>
<protein>
    <recommendedName>
        <fullName evidence="2">Cupin type-2 domain-containing protein</fullName>
    </recommendedName>
</protein>
<reference evidence="3 4" key="1">
    <citation type="submission" date="2016-04" db="EMBL/GenBank/DDBJ databases">
        <title>Draft genome of Fonsecaea erecta CBS 125763.</title>
        <authorList>
            <person name="Weiss V.A."/>
            <person name="Vicente V.A."/>
            <person name="Raittz R.T."/>
            <person name="Moreno L.F."/>
            <person name="De Souza E.M."/>
            <person name="Pedrosa F.O."/>
            <person name="Steffens M.B."/>
            <person name="Faoro H."/>
            <person name="Tadra-Sfeir M.Z."/>
            <person name="Najafzadeh M.J."/>
            <person name="Felipe M.S."/>
            <person name="Teixeira M."/>
            <person name="Sun J."/>
            <person name="Xi L."/>
            <person name="Gomes R."/>
            <person name="De Azevedo C.M."/>
            <person name="Salgado C.G."/>
            <person name="Da Silva M.B."/>
            <person name="Nascimento M.F."/>
            <person name="Queiroz-Telles F."/>
            <person name="Attili D.S."/>
            <person name="Gorbushina A."/>
        </authorList>
    </citation>
    <scope>NUCLEOTIDE SEQUENCE [LARGE SCALE GENOMIC DNA]</scope>
    <source>
        <strain evidence="3 4">CBS 125763</strain>
    </source>
</reference>
<sequence length="286" mass="30221">MDPNGSMAQCIAHTVPSKYENRSGAHGGAGTLAYSGLLGVDALDSNLIFLHRGVIQPKSGIGAHFHNRCEEMFVILDGEAQFTIDGRTSLLKGPAGAPTRLGHSHGIFNPTDKPVQWMNINVGLTKTYDAFDLGDPRVDVPLDPRPTFMSMRLDPALLKPVQNLHGGSGTVQYRRVLNPSVFNTAWSYVDHLALPPGTVAGANHQQADMSEVYYVLAGSGTVARTSGGGTTTDATATSISVGDAVPLRLGQSALIKNTGDGPLEFMIIGVARSLAAKEAYIAQLEA</sequence>
<dbReference type="OrthoDB" id="445803at2759"/>
<dbReference type="SUPFAM" id="SSF51182">
    <property type="entry name" value="RmlC-like cupins"/>
    <property type="match status" value="1"/>
</dbReference>
<dbReference type="InterPro" id="IPR051610">
    <property type="entry name" value="GPI/OXD"/>
</dbReference>
<gene>
    <name evidence="3" type="ORF">AYL99_02998</name>
</gene>
<dbReference type="InterPro" id="IPR013096">
    <property type="entry name" value="Cupin_2"/>
</dbReference>
<keyword evidence="4" id="KW-1185">Reference proteome</keyword>
<accession>A0A178ZWD1</accession>
<proteinExistence type="predicted"/>
<dbReference type="PANTHER" id="PTHR35848">
    <property type="entry name" value="OXALATE-BINDING PROTEIN"/>
    <property type="match status" value="1"/>
</dbReference>
<organism evidence="3 4">
    <name type="scientific">Fonsecaea erecta</name>
    <dbReference type="NCBI Taxonomy" id="1367422"/>
    <lineage>
        <taxon>Eukaryota</taxon>
        <taxon>Fungi</taxon>
        <taxon>Dikarya</taxon>
        <taxon>Ascomycota</taxon>
        <taxon>Pezizomycotina</taxon>
        <taxon>Eurotiomycetes</taxon>
        <taxon>Chaetothyriomycetidae</taxon>
        <taxon>Chaetothyriales</taxon>
        <taxon>Herpotrichiellaceae</taxon>
        <taxon>Fonsecaea</taxon>
    </lineage>
</organism>
<dbReference type="AlphaFoldDB" id="A0A178ZWD1"/>
<evidence type="ECO:0000313" key="3">
    <source>
        <dbReference type="EMBL" id="OAP63771.1"/>
    </source>
</evidence>
<dbReference type="InterPro" id="IPR014710">
    <property type="entry name" value="RmlC-like_jellyroll"/>
</dbReference>
<dbReference type="RefSeq" id="XP_018697138.1">
    <property type="nucleotide sequence ID" value="XM_018834514.1"/>
</dbReference>
<dbReference type="GeneID" id="30007168"/>
<name>A0A178ZWD1_9EURO</name>
<evidence type="ECO:0000256" key="1">
    <source>
        <dbReference type="ARBA" id="ARBA00022723"/>
    </source>
</evidence>
<dbReference type="GO" id="GO:0046872">
    <property type="term" value="F:metal ion binding"/>
    <property type="evidence" value="ECO:0007669"/>
    <property type="project" value="UniProtKB-KW"/>
</dbReference>
<evidence type="ECO:0000313" key="4">
    <source>
        <dbReference type="Proteomes" id="UP000078343"/>
    </source>
</evidence>
<dbReference type="InterPro" id="IPR011051">
    <property type="entry name" value="RmlC_Cupin_sf"/>
</dbReference>
<dbReference type="Gene3D" id="2.60.120.10">
    <property type="entry name" value="Jelly Rolls"/>
    <property type="match status" value="2"/>
</dbReference>
<keyword evidence="1" id="KW-0479">Metal-binding</keyword>
<dbReference type="EMBL" id="LVYI01000002">
    <property type="protein sequence ID" value="OAP63771.1"/>
    <property type="molecule type" value="Genomic_DNA"/>
</dbReference>